<feature type="compositionally biased region" description="Basic and acidic residues" evidence="1">
    <location>
        <begin position="69"/>
        <end position="79"/>
    </location>
</feature>
<name>A0ABT9KHG6_9ACTN</name>
<evidence type="ECO:0000313" key="3">
    <source>
        <dbReference type="Proteomes" id="UP001234880"/>
    </source>
</evidence>
<keyword evidence="3" id="KW-1185">Reference proteome</keyword>
<feature type="region of interest" description="Disordered" evidence="1">
    <location>
        <begin position="1"/>
        <end position="51"/>
    </location>
</feature>
<reference evidence="2 3" key="1">
    <citation type="submission" date="2023-07" db="EMBL/GenBank/DDBJ databases">
        <title>Sequencing the genomes of 1000 actinobacteria strains.</title>
        <authorList>
            <person name="Klenk H.-P."/>
        </authorList>
    </citation>
    <scope>NUCLEOTIDE SEQUENCE [LARGE SCALE GENOMIC DNA]</scope>
    <source>
        <strain evidence="2 3">DSM 41600</strain>
    </source>
</reference>
<gene>
    <name evidence="2" type="ORF">JOF35_000124</name>
</gene>
<evidence type="ECO:0008006" key="4">
    <source>
        <dbReference type="Google" id="ProtNLM"/>
    </source>
</evidence>
<comment type="caution">
    <text evidence="2">The sequence shown here is derived from an EMBL/GenBank/DDBJ whole genome shotgun (WGS) entry which is preliminary data.</text>
</comment>
<evidence type="ECO:0000256" key="1">
    <source>
        <dbReference type="SAM" id="MobiDB-lite"/>
    </source>
</evidence>
<feature type="compositionally biased region" description="Basic and acidic residues" evidence="1">
    <location>
        <begin position="1"/>
        <end position="11"/>
    </location>
</feature>
<sequence>MTYQRNQDDYGPHSPDYGLSYDPDPHASPEPIDDPDSWESDFQEQDPHEDHAEAQWELAYREGWIDRDQFARRHQREQVDPAPEAPDPGPVIRRAVEKLKTKLASGDMSEEERAQEEKVLAWLERMLKPGE</sequence>
<feature type="compositionally biased region" description="Acidic residues" evidence="1">
    <location>
        <begin position="31"/>
        <end position="44"/>
    </location>
</feature>
<accession>A0ABT9KHG6</accession>
<feature type="region of interest" description="Disordered" evidence="1">
    <location>
        <begin position="69"/>
        <end position="90"/>
    </location>
</feature>
<proteinExistence type="predicted"/>
<evidence type="ECO:0000313" key="2">
    <source>
        <dbReference type="EMBL" id="MDP9607847.1"/>
    </source>
</evidence>
<organism evidence="2 3">
    <name type="scientific">Streptomyces demainii</name>
    <dbReference type="NCBI Taxonomy" id="588122"/>
    <lineage>
        <taxon>Bacteria</taxon>
        <taxon>Bacillati</taxon>
        <taxon>Actinomycetota</taxon>
        <taxon>Actinomycetes</taxon>
        <taxon>Kitasatosporales</taxon>
        <taxon>Streptomycetaceae</taxon>
        <taxon>Streptomyces</taxon>
    </lineage>
</organism>
<protein>
    <recommendedName>
        <fullName evidence="4">DUF3072 domain-containing protein</fullName>
    </recommendedName>
</protein>
<dbReference type="Proteomes" id="UP001234880">
    <property type="component" value="Unassembled WGS sequence"/>
</dbReference>
<dbReference type="EMBL" id="JAURUE010000001">
    <property type="protein sequence ID" value="MDP9607847.1"/>
    <property type="molecule type" value="Genomic_DNA"/>
</dbReference>
<dbReference type="RefSeq" id="WP_307109877.1">
    <property type="nucleotide sequence ID" value="NZ_JAURUE010000001.1"/>
</dbReference>